<organism evidence="5 6">
    <name type="scientific">Arthrobacter mobilis</name>
    <dbReference type="NCBI Taxonomy" id="2724944"/>
    <lineage>
        <taxon>Bacteria</taxon>
        <taxon>Bacillati</taxon>
        <taxon>Actinomycetota</taxon>
        <taxon>Actinomycetes</taxon>
        <taxon>Micrococcales</taxon>
        <taxon>Micrococcaceae</taxon>
        <taxon>Arthrobacter</taxon>
    </lineage>
</organism>
<feature type="domain" description="HTH lacI-type" evidence="4">
    <location>
        <begin position="1"/>
        <end position="53"/>
    </location>
</feature>
<evidence type="ECO:0000313" key="5">
    <source>
        <dbReference type="EMBL" id="NKX55775.1"/>
    </source>
</evidence>
<reference evidence="5 6" key="1">
    <citation type="submission" date="2020-04" db="EMBL/GenBank/DDBJ databases">
        <title>Arthrobacter sp. nov.</title>
        <authorList>
            <person name="Liu S."/>
        </authorList>
    </citation>
    <scope>NUCLEOTIDE SEQUENCE [LARGE SCALE GENOMIC DNA]</scope>
    <source>
        <strain evidence="5 6">E918</strain>
    </source>
</reference>
<name>A0A7X6K6Q7_9MICC</name>
<proteinExistence type="predicted"/>
<dbReference type="SMART" id="SM00354">
    <property type="entry name" value="HTH_LACI"/>
    <property type="match status" value="1"/>
</dbReference>
<dbReference type="SUPFAM" id="SSF47413">
    <property type="entry name" value="lambda repressor-like DNA-binding domains"/>
    <property type="match status" value="1"/>
</dbReference>
<evidence type="ECO:0000259" key="4">
    <source>
        <dbReference type="PROSITE" id="PS50932"/>
    </source>
</evidence>
<dbReference type="PANTHER" id="PTHR30146">
    <property type="entry name" value="LACI-RELATED TRANSCRIPTIONAL REPRESSOR"/>
    <property type="match status" value="1"/>
</dbReference>
<protein>
    <submittedName>
        <fullName evidence="5">LacI family transcriptional regulator</fullName>
    </submittedName>
</protein>
<dbReference type="GO" id="GO:0000976">
    <property type="term" value="F:transcription cis-regulatory region binding"/>
    <property type="evidence" value="ECO:0007669"/>
    <property type="project" value="TreeGrafter"/>
</dbReference>
<dbReference type="Gene3D" id="3.40.50.2300">
    <property type="match status" value="2"/>
</dbReference>
<dbReference type="PANTHER" id="PTHR30146:SF153">
    <property type="entry name" value="LACTOSE OPERON REPRESSOR"/>
    <property type="match status" value="1"/>
</dbReference>
<keyword evidence="3" id="KW-0804">Transcription</keyword>
<comment type="caution">
    <text evidence="5">The sequence shown here is derived from an EMBL/GenBank/DDBJ whole genome shotgun (WGS) entry which is preliminary data.</text>
</comment>
<dbReference type="InterPro" id="IPR000843">
    <property type="entry name" value="HTH_LacI"/>
</dbReference>
<evidence type="ECO:0000313" key="6">
    <source>
        <dbReference type="Proteomes" id="UP000544090"/>
    </source>
</evidence>
<dbReference type="EMBL" id="JAAZSQ010000015">
    <property type="protein sequence ID" value="NKX55775.1"/>
    <property type="molecule type" value="Genomic_DNA"/>
</dbReference>
<dbReference type="SUPFAM" id="SSF53822">
    <property type="entry name" value="Periplasmic binding protein-like I"/>
    <property type="match status" value="1"/>
</dbReference>
<dbReference type="AlphaFoldDB" id="A0A7X6K6Q7"/>
<dbReference type="CDD" id="cd06267">
    <property type="entry name" value="PBP1_LacI_sugar_binding-like"/>
    <property type="match status" value="1"/>
</dbReference>
<dbReference type="PROSITE" id="PS50932">
    <property type="entry name" value="HTH_LACI_2"/>
    <property type="match status" value="1"/>
</dbReference>
<dbReference type="InterPro" id="IPR010982">
    <property type="entry name" value="Lambda_DNA-bd_dom_sf"/>
</dbReference>
<gene>
    <name evidence="5" type="ORF">HGG74_14755</name>
</gene>
<evidence type="ECO:0000256" key="2">
    <source>
        <dbReference type="ARBA" id="ARBA00023125"/>
    </source>
</evidence>
<dbReference type="GO" id="GO:0003700">
    <property type="term" value="F:DNA-binding transcription factor activity"/>
    <property type="evidence" value="ECO:0007669"/>
    <property type="project" value="TreeGrafter"/>
</dbReference>
<evidence type="ECO:0000256" key="1">
    <source>
        <dbReference type="ARBA" id="ARBA00023015"/>
    </source>
</evidence>
<keyword evidence="6" id="KW-1185">Reference proteome</keyword>
<dbReference type="Proteomes" id="UP000544090">
    <property type="component" value="Unassembled WGS sequence"/>
</dbReference>
<dbReference type="Pfam" id="PF13377">
    <property type="entry name" value="Peripla_BP_3"/>
    <property type="match status" value="1"/>
</dbReference>
<dbReference type="InterPro" id="IPR028082">
    <property type="entry name" value="Peripla_BP_I"/>
</dbReference>
<dbReference type="PROSITE" id="PS00356">
    <property type="entry name" value="HTH_LACI_1"/>
    <property type="match status" value="1"/>
</dbReference>
<accession>A0A7X6K6Q7</accession>
<keyword evidence="2" id="KW-0238">DNA-binding</keyword>
<dbReference type="Gene3D" id="1.10.260.40">
    <property type="entry name" value="lambda repressor-like DNA-binding domains"/>
    <property type="match status" value="1"/>
</dbReference>
<evidence type="ECO:0000256" key="3">
    <source>
        <dbReference type="ARBA" id="ARBA00023163"/>
    </source>
</evidence>
<sequence length="330" mass="35323">MADVARLAGVGMGTVSRALNNSPGVAEATRKRVLEVAEQLAYVVSPEASKLRPGTTGRVAVVVPHIARWFFAEMLEGVEAALREAGLDVLLYHVGGAEDRREFFQRLPARRKVDAVVAVAFPVTAAEQQRLELMGVHIVASGGQMASYPYVCIDDAEAARKAVGHLIFLGHRRIGMIAAVDPDEPGWPATLGRSEGYYQALASAGLVPEPELVRTVNWGGNEGAEAMSQLLALPAPPTAVYAHSDEVALGAIRTIRRAGLRVPEDISVIGIDDHPLAELTDLTTVHQSVRDQGLRAGRMVVALINGREAELSFTAPTELVIRRTTAPPSR</sequence>
<dbReference type="CDD" id="cd01392">
    <property type="entry name" value="HTH_LacI"/>
    <property type="match status" value="1"/>
</dbReference>
<keyword evidence="1" id="KW-0805">Transcription regulation</keyword>
<dbReference type="InterPro" id="IPR046335">
    <property type="entry name" value="LacI/GalR-like_sensor"/>
</dbReference>
<dbReference type="Pfam" id="PF00356">
    <property type="entry name" value="LacI"/>
    <property type="match status" value="1"/>
</dbReference>